<dbReference type="EMBL" id="BLIR01000001">
    <property type="protein sequence ID" value="GFE36751.1"/>
    <property type="molecule type" value="Genomic_DNA"/>
</dbReference>
<dbReference type="AlphaFoldDB" id="A0A640UPW6"/>
<organism evidence="1 2">
    <name type="scientific">Streptomyces tubercidicus</name>
    <dbReference type="NCBI Taxonomy" id="47759"/>
    <lineage>
        <taxon>Bacteria</taxon>
        <taxon>Bacillati</taxon>
        <taxon>Actinomycetota</taxon>
        <taxon>Actinomycetes</taxon>
        <taxon>Kitasatosporales</taxon>
        <taxon>Streptomycetaceae</taxon>
        <taxon>Streptomyces</taxon>
    </lineage>
</organism>
<proteinExistence type="predicted"/>
<accession>A0A640UPW6</accession>
<comment type="caution">
    <text evidence="1">The sequence shown here is derived from an EMBL/GenBank/DDBJ whole genome shotgun (WGS) entry which is preliminary data.</text>
</comment>
<sequence length="73" mass="8455">MTPEDDRWPALRLICWRTEYKRSSDHLAWPRTTGCAVVLRPDLLEVLSERAQANVVIRDFVMRLRCGGGGREK</sequence>
<reference evidence="1 2" key="1">
    <citation type="submission" date="2019-12" db="EMBL/GenBank/DDBJ databases">
        <title>Whole genome shotgun sequence of Streptomyces tubercidicus NBRC 13090.</title>
        <authorList>
            <person name="Ichikawa N."/>
            <person name="Kimura A."/>
            <person name="Kitahashi Y."/>
            <person name="Komaki H."/>
            <person name="Tamura T."/>
        </authorList>
    </citation>
    <scope>NUCLEOTIDE SEQUENCE [LARGE SCALE GENOMIC DNA]</scope>
    <source>
        <strain evidence="1 2">NBRC 13090</strain>
    </source>
</reference>
<evidence type="ECO:0000313" key="1">
    <source>
        <dbReference type="EMBL" id="GFE36751.1"/>
    </source>
</evidence>
<protein>
    <submittedName>
        <fullName evidence="1">Uncharacterized protein</fullName>
    </submittedName>
</protein>
<dbReference type="Proteomes" id="UP000431826">
    <property type="component" value="Unassembled WGS sequence"/>
</dbReference>
<gene>
    <name evidence="1" type="ORF">Stube_14240</name>
</gene>
<name>A0A640UPW6_9ACTN</name>
<keyword evidence="2" id="KW-1185">Reference proteome</keyword>
<evidence type="ECO:0000313" key="2">
    <source>
        <dbReference type="Proteomes" id="UP000431826"/>
    </source>
</evidence>